<evidence type="ECO:0000256" key="2">
    <source>
        <dbReference type="ARBA" id="ARBA00008335"/>
    </source>
</evidence>
<evidence type="ECO:0000256" key="3">
    <source>
        <dbReference type="ARBA" id="ARBA00022448"/>
    </source>
</evidence>
<protein>
    <submittedName>
        <fullName evidence="9">MFS family major facilitator transporter</fullName>
    </submittedName>
</protein>
<evidence type="ECO:0000313" key="10">
    <source>
        <dbReference type="Proteomes" id="UP000051955"/>
    </source>
</evidence>
<evidence type="ECO:0000256" key="1">
    <source>
        <dbReference type="ARBA" id="ARBA00004651"/>
    </source>
</evidence>
<feature type="transmembrane region" description="Helical" evidence="7">
    <location>
        <begin position="303"/>
        <end position="325"/>
    </location>
</feature>
<comment type="similarity">
    <text evidence="2">Belongs to the major facilitator superfamily.</text>
</comment>
<keyword evidence="3" id="KW-0813">Transport</keyword>
<evidence type="ECO:0000259" key="8">
    <source>
        <dbReference type="PROSITE" id="PS50850"/>
    </source>
</evidence>
<dbReference type="GO" id="GO:0005886">
    <property type="term" value="C:plasma membrane"/>
    <property type="evidence" value="ECO:0007669"/>
    <property type="project" value="UniProtKB-SubCell"/>
</dbReference>
<keyword evidence="4 7" id="KW-0812">Transmembrane</keyword>
<dbReference type="PROSITE" id="PS50850">
    <property type="entry name" value="MFS"/>
    <property type="match status" value="1"/>
</dbReference>
<dbReference type="STRING" id="1423715.FD25_GL002285"/>
<dbReference type="Gene3D" id="1.20.1250.20">
    <property type="entry name" value="MFS general substrate transporter like domains"/>
    <property type="match status" value="2"/>
</dbReference>
<keyword evidence="6 7" id="KW-0472">Membrane</keyword>
<sequence length="401" mass="43623">MTKLATRQRWLTTISLYVNYIVYGMAIVILAQNMASLGHQWHVDTAEVSYVISSLGIGHLLVLYVAGVLSDRWGRKLFVNLGILTYLPFFIGIVFCRSTTMAYVLGVLAGMANSFLDAGTYPTLMELHPRHEASANILIKAFSSVGELSLPLIVAALDGARGWYGWSFMLGAVILIANLIFLQWRQFPARQRATTATVAQVAKPVRWRTTQAVILTIFGYVGMATFYLISQWLTEYGTDVVHLSLLRSRLLVSVYSAGSILGVLLTALVVNRWLKPTWFMLVDTVVSLLALIAMAAVPVFGVMFVGSLIIGISATGGVLQIGLTLMSDLYPAHKGRVLGIYYTASGLASFTIPLVTGGLAKTSIHQIMWFDVGVAVLGVLCAVAILMLKRAPQSVGQLVDD</sequence>
<feature type="transmembrane region" description="Helical" evidence="7">
    <location>
        <begin position="212"/>
        <end position="230"/>
    </location>
</feature>
<dbReference type="PATRIC" id="fig|1423715.3.peg.2360"/>
<comment type="subcellular location">
    <subcellularLocation>
        <location evidence="1">Cell membrane</location>
        <topology evidence="1">Multi-pass membrane protein</topology>
    </subcellularLocation>
</comment>
<feature type="transmembrane region" description="Helical" evidence="7">
    <location>
        <begin position="77"/>
        <end position="95"/>
    </location>
</feature>
<feature type="transmembrane region" description="Helical" evidence="7">
    <location>
        <begin position="367"/>
        <end position="388"/>
    </location>
</feature>
<evidence type="ECO:0000256" key="5">
    <source>
        <dbReference type="ARBA" id="ARBA00022989"/>
    </source>
</evidence>
<keyword evidence="5 7" id="KW-1133">Transmembrane helix</keyword>
<name>A0A0R1LJ83_9LACO</name>
<dbReference type="InterPro" id="IPR020846">
    <property type="entry name" value="MFS_dom"/>
</dbReference>
<proteinExistence type="inferred from homology"/>
<organism evidence="9 10">
    <name type="scientific">Levilactobacillus acidifarinae DSM 19394 = JCM 15949</name>
    <dbReference type="NCBI Taxonomy" id="1423715"/>
    <lineage>
        <taxon>Bacteria</taxon>
        <taxon>Bacillati</taxon>
        <taxon>Bacillota</taxon>
        <taxon>Bacilli</taxon>
        <taxon>Lactobacillales</taxon>
        <taxon>Lactobacillaceae</taxon>
        <taxon>Levilactobacillus</taxon>
    </lineage>
</organism>
<feature type="transmembrane region" description="Helical" evidence="7">
    <location>
        <begin position="337"/>
        <end position="355"/>
    </location>
</feature>
<evidence type="ECO:0000256" key="4">
    <source>
        <dbReference type="ARBA" id="ARBA00022692"/>
    </source>
</evidence>
<dbReference type="EMBL" id="AZDV01000005">
    <property type="protein sequence ID" value="KRK95829.1"/>
    <property type="molecule type" value="Genomic_DNA"/>
</dbReference>
<accession>A0A0R1LJ83</accession>
<feature type="transmembrane region" description="Helical" evidence="7">
    <location>
        <begin position="277"/>
        <end position="297"/>
    </location>
</feature>
<gene>
    <name evidence="9" type="ORF">FD25_GL002285</name>
</gene>
<comment type="caution">
    <text evidence="9">The sequence shown here is derived from an EMBL/GenBank/DDBJ whole genome shotgun (WGS) entry which is preliminary data.</text>
</comment>
<dbReference type="GO" id="GO:0022857">
    <property type="term" value="F:transmembrane transporter activity"/>
    <property type="evidence" value="ECO:0007669"/>
    <property type="project" value="InterPro"/>
</dbReference>
<dbReference type="PANTHER" id="PTHR23514">
    <property type="entry name" value="BYPASS OF STOP CODON PROTEIN 6"/>
    <property type="match status" value="1"/>
</dbReference>
<feature type="domain" description="Major facilitator superfamily (MFS) profile" evidence="8">
    <location>
        <begin position="12"/>
        <end position="390"/>
    </location>
</feature>
<feature type="transmembrane region" description="Helical" evidence="7">
    <location>
        <begin position="12"/>
        <end position="31"/>
    </location>
</feature>
<dbReference type="Pfam" id="PF07690">
    <property type="entry name" value="MFS_1"/>
    <property type="match status" value="1"/>
</dbReference>
<dbReference type="InterPro" id="IPR051788">
    <property type="entry name" value="MFS_Transporter"/>
</dbReference>
<dbReference type="Proteomes" id="UP000051955">
    <property type="component" value="Unassembled WGS sequence"/>
</dbReference>
<keyword evidence="10" id="KW-1185">Reference proteome</keyword>
<feature type="transmembrane region" description="Helical" evidence="7">
    <location>
        <begin position="163"/>
        <end position="182"/>
    </location>
</feature>
<dbReference type="InterPro" id="IPR011701">
    <property type="entry name" value="MFS"/>
</dbReference>
<evidence type="ECO:0000313" key="9">
    <source>
        <dbReference type="EMBL" id="KRK95829.1"/>
    </source>
</evidence>
<reference evidence="9 10" key="1">
    <citation type="journal article" date="2015" name="Genome Announc.">
        <title>Expanding the biotechnology potential of lactobacilli through comparative genomics of 213 strains and associated genera.</title>
        <authorList>
            <person name="Sun Z."/>
            <person name="Harris H.M."/>
            <person name="McCann A."/>
            <person name="Guo C."/>
            <person name="Argimon S."/>
            <person name="Zhang W."/>
            <person name="Yang X."/>
            <person name="Jeffery I.B."/>
            <person name="Cooney J.C."/>
            <person name="Kagawa T.F."/>
            <person name="Liu W."/>
            <person name="Song Y."/>
            <person name="Salvetti E."/>
            <person name="Wrobel A."/>
            <person name="Rasinkangas P."/>
            <person name="Parkhill J."/>
            <person name="Rea M.C."/>
            <person name="O'Sullivan O."/>
            <person name="Ritari J."/>
            <person name="Douillard F.P."/>
            <person name="Paul Ross R."/>
            <person name="Yang R."/>
            <person name="Briner A.E."/>
            <person name="Felis G.E."/>
            <person name="de Vos W.M."/>
            <person name="Barrangou R."/>
            <person name="Klaenhammer T.R."/>
            <person name="Caufield P.W."/>
            <person name="Cui Y."/>
            <person name="Zhang H."/>
            <person name="O'Toole P.W."/>
        </authorList>
    </citation>
    <scope>NUCLEOTIDE SEQUENCE [LARGE SCALE GENOMIC DNA]</scope>
    <source>
        <strain evidence="9 10">DSM 19394</strain>
    </source>
</reference>
<evidence type="ECO:0000256" key="6">
    <source>
        <dbReference type="ARBA" id="ARBA00023136"/>
    </source>
</evidence>
<feature type="transmembrane region" description="Helical" evidence="7">
    <location>
        <begin position="250"/>
        <end position="270"/>
    </location>
</feature>
<dbReference type="PROSITE" id="PS00216">
    <property type="entry name" value="SUGAR_TRANSPORT_1"/>
    <property type="match status" value="1"/>
</dbReference>
<dbReference type="InterPro" id="IPR005829">
    <property type="entry name" value="Sugar_transporter_CS"/>
</dbReference>
<dbReference type="InterPro" id="IPR036259">
    <property type="entry name" value="MFS_trans_sf"/>
</dbReference>
<dbReference type="SUPFAM" id="SSF103473">
    <property type="entry name" value="MFS general substrate transporter"/>
    <property type="match status" value="1"/>
</dbReference>
<feature type="transmembrane region" description="Helical" evidence="7">
    <location>
        <begin position="51"/>
        <end position="70"/>
    </location>
</feature>
<evidence type="ECO:0000256" key="7">
    <source>
        <dbReference type="SAM" id="Phobius"/>
    </source>
</evidence>
<dbReference type="PANTHER" id="PTHR23514:SF3">
    <property type="entry name" value="BYPASS OF STOP CODON PROTEIN 6"/>
    <property type="match status" value="1"/>
</dbReference>
<dbReference type="AlphaFoldDB" id="A0A0R1LJ83"/>